<feature type="domain" description="DUF7593" evidence="3">
    <location>
        <begin position="1077"/>
        <end position="1222"/>
    </location>
</feature>
<organism evidence="5 6">
    <name type="scientific">Heterodermia speciosa</name>
    <dbReference type="NCBI Taxonomy" id="116794"/>
    <lineage>
        <taxon>Eukaryota</taxon>
        <taxon>Fungi</taxon>
        <taxon>Dikarya</taxon>
        <taxon>Ascomycota</taxon>
        <taxon>Pezizomycotina</taxon>
        <taxon>Lecanoromycetes</taxon>
        <taxon>OSLEUM clade</taxon>
        <taxon>Lecanoromycetidae</taxon>
        <taxon>Caliciales</taxon>
        <taxon>Physciaceae</taxon>
        <taxon>Heterodermia</taxon>
    </lineage>
</organism>
<feature type="region of interest" description="Disordered" evidence="2">
    <location>
        <begin position="660"/>
        <end position="877"/>
    </location>
</feature>
<dbReference type="InterPro" id="IPR056015">
    <property type="entry name" value="DUF7593"/>
</dbReference>
<dbReference type="PANTHER" id="PTHR24149:SF14">
    <property type="entry name" value="ANKYRIN REPEAT DOMAIN 12"/>
    <property type="match status" value="1"/>
</dbReference>
<gene>
    <name evidence="5" type="primary">HOS4</name>
    <name evidence="5" type="ORF">HETSPECPRED_008762</name>
</gene>
<feature type="compositionally biased region" description="Basic residues" evidence="2">
    <location>
        <begin position="182"/>
        <end position="193"/>
    </location>
</feature>
<feature type="compositionally biased region" description="Basic and acidic residues" evidence="2">
    <location>
        <begin position="693"/>
        <end position="704"/>
    </location>
</feature>
<feature type="compositionally biased region" description="Basic and acidic residues" evidence="2">
    <location>
        <begin position="7"/>
        <end position="20"/>
    </location>
</feature>
<dbReference type="PROSITE" id="PS50297">
    <property type="entry name" value="ANK_REP_REGION"/>
    <property type="match status" value="2"/>
</dbReference>
<dbReference type="GO" id="GO:0005654">
    <property type="term" value="C:nucleoplasm"/>
    <property type="evidence" value="ECO:0007669"/>
    <property type="project" value="TreeGrafter"/>
</dbReference>
<feature type="compositionally biased region" description="Basic and acidic residues" evidence="2">
    <location>
        <begin position="713"/>
        <end position="736"/>
    </location>
</feature>
<comment type="caution">
    <text evidence="5">The sequence shown here is derived from an EMBL/GenBank/DDBJ whole genome shotgun (WGS) entry which is preliminary data.</text>
</comment>
<evidence type="ECO:0000313" key="6">
    <source>
        <dbReference type="Proteomes" id="UP000664521"/>
    </source>
</evidence>
<feature type="compositionally biased region" description="Basic and acidic residues" evidence="2">
    <location>
        <begin position="982"/>
        <end position="1055"/>
    </location>
</feature>
<evidence type="ECO:0000259" key="3">
    <source>
        <dbReference type="Pfam" id="PF24513"/>
    </source>
</evidence>
<dbReference type="SMART" id="SM00248">
    <property type="entry name" value="ANK"/>
    <property type="match status" value="5"/>
</dbReference>
<feature type="region of interest" description="Disordered" evidence="2">
    <location>
        <begin position="447"/>
        <end position="518"/>
    </location>
</feature>
<feature type="repeat" description="ANK" evidence="1">
    <location>
        <begin position="386"/>
        <end position="418"/>
    </location>
</feature>
<feature type="compositionally biased region" description="Basic and acidic residues" evidence="2">
    <location>
        <begin position="194"/>
        <end position="222"/>
    </location>
</feature>
<dbReference type="InterPro" id="IPR053210">
    <property type="entry name" value="ANKRD12"/>
</dbReference>
<sequence>MSSESAPADKGEQSGQDRLRSQGPSQDVGPATSETPALPTTNGNVVTNGNGKTSTENGKSDSEAETVVLSGKEEGQAASRTKTIKHEDVSDDQRSIGSIARKKNTHNEDNVSGSKLSEARKPSLKRKRMVHEVMASEGAEGGNSSNLSSARSSLAPHALSDKNHGSDSDRSRTSPPLDGDIRKKKGRLRKRKLERADDQEGRKQRGKSDLSSEVVNGKERREPRRVRKQHASSIRSESPPPHQHIKEHSIQPTSISNDVKRKRAPPSLSIDSRKKVSEDSGPDSDDSSSPKSRPRLRKSASVDEPMTSKLSHKKLLDRSGRTPVARACANDNLEQLVHELKERPQLLNEEDYARNTPLQIAALEGFSEIVRYLIHEGCIVNCKNIDGDTPLIDAVENGHLQVVDLLLEAGADPRLRNGKGFEPLDLVKGNDDYEAIRDALTAAKAKHSLRRASEDQSAGAKDNDGTSVSAPGGSPTDSLQTQGSKPGSGGGEIRTKAYTGKPEVDLTRRKTARREPTREDLLWVAPTPARLRDAASKGDMAIVGHCLNTLKADTESMLAAARGGHDDVLEILIAIGRPPEPDPEPLVSSEYRAGHNTPMLAAIGGGNVKVIKLLLGQPRFNPTRRIYRNYSYYELAKQRQSSNWHEEYDVLKEAYDNYDSDRARKSGSSSPHKIRTKRPGSSSSPLPSSTGERPIERIKREQSHKSSSHKHLHPNDTERKRSSSTISDREAESIDPRKKKNGRSTSDAGSTASSMPEPGTKPRRRLLSKNEIQSDHDTKRRASLVIDKSSPSSHEKPRRQSTASPVSVSHDKKQIVQDNCAAPHQGSKKRPRISTSPHESMSEINKSNDGVKKKKRQRTDSQGNAIENDRKDSMPRGPAMVANMIASPEPVMSPIKIPGTAPVAFMGGNTASPPLVRSPIEHRKNIGFPVASLDTALNQDVAAPENPRSRHDTVSLQSAGQASERPLPTSEENKTQTARNTEASKAREREARAAREQEEAQIKAQREEAELQRQLQTEREEAEARAAKKRSDELQLQAKRAEQERQQKEREERRRVELELREEQRRARLQEDQEMKRRELLPYGMQKAAELSPEEARDPVWIQNWLPLYYVRTEDLDPGCDKEESQERWITNVQVAPLLANRDLELSQYTAWTHRPLTMHHRGSLWRQLRNQQAGLRIIDLVKEKTEQCLLADSKRKFFTSLEPVFWLRHADFVSIVPRHAHLARLPLAMRYMALHDYPFGIGGGWDQELSEGRLSVGETRRKKDDVVLDEDEVAAKKRVAESSAATAAAVVASGGTVNGEQLSNGHL</sequence>
<evidence type="ECO:0000313" key="5">
    <source>
        <dbReference type="EMBL" id="CAF9908897.1"/>
    </source>
</evidence>
<feature type="compositionally biased region" description="Low complexity" evidence="2">
    <location>
        <begin position="142"/>
        <end position="155"/>
    </location>
</feature>
<dbReference type="InterPro" id="IPR056485">
    <property type="entry name" value="ARM_KRIT1"/>
</dbReference>
<keyword evidence="6" id="KW-1185">Reference proteome</keyword>
<evidence type="ECO:0000256" key="2">
    <source>
        <dbReference type="SAM" id="MobiDB-lite"/>
    </source>
</evidence>
<evidence type="ECO:0000259" key="4">
    <source>
        <dbReference type="Pfam" id="PF24521"/>
    </source>
</evidence>
<feature type="compositionally biased region" description="Polar residues" evidence="2">
    <location>
        <begin position="833"/>
        <end position="848"/>
    </location>
</feature>
<keyword evidence="1" id="KW-0040">ANK repeat</keyword>
<name>A0A8H3ERG9_9LECA</name>
<reference evidence="5" key="1">
    <citation type="submission" date="2021-03" db="EMBL/GenBank/DDBJ databases">
        <authorList>
            <person name="Tagirdzhanova G."/>
        </authorList>
    </citation>
    <scope>NUCLEOTIDE SEQUENCE</scope>
</reference>
<dbReference type="Pfam" id="PF24521">
    <property type="entry name" value="Ank_KRIT1"/>
    <property type="match status" value="1"/>
</dbReference>
<accession>A0A8H3ERG9</accession>
<feature type="compositionally biased region" description="Low complexity" evidence="2">
    <location>
        <begin position="679"/>
        <end position="689"/>
    </location>
</feature>
<dbReference type="Pfam" id="PF12796">
    <property type="entry name" value="Ank_2"/>
    <property type="match status" value="1"/>
</dbReference>
<dbReference type="OrthoDB" id="194358at2759"/>
<feature type="compositionally biased region" description="Low complexity" evidence="2">
    <location>
        <begin position="40"/>
        <end position="51"/>
    </location>
</feature>
<evidence type="ECO:0000256" key="1">
    <source>
        <dbReference type="PROSITE-ProRule" id="PRU00023"/>
    </source>
</evidence>
<feature type="domain" description="KRIT1 ARM-repeats" evidence="4">
    <location>
        <begin position="510"/>
        <end position="659"/>
    </location>
</feature>
<feature type="compositionally biased region" description="Polar residues" evidence="2">
    <location>
        <begin position="743"/>
        <end position="754"/>
    </location>
</feature>
<dbReference type="InterPro" id="IPR002110">
    <property type="entry name" value="Ankyrin_rpt"/>
</dbReference>
<dbReference type="Gene3D" id="1.25.40.20">
    <property type="entry name" value="Ankyrin repeat-containing domain"/>
    <property type="match status" value="2"/>
</dbReference>
<feature type="repeat" description="ANK" evidence="1">
    <location>
        <begin position="353"/>
        <end position="385"/>
    </location>
</feature>
<feature type="compositionally biased region" description="Polar residues" evidence="2">
    <location>
        <begin position="465"/>
        <end position="485"/>
    </location>
</feature>
<dbReference type="Pfam" id="PF24513">
    <property type="entry name" value="DUF7593"/>
    <property type="match status" value="1"/>
</dbReference>
<dbReference type="InterPro" id="IPR036770">
    <property type="entry name" value="Ankyrin_rpt-contain_sf"/>
</dbReference>
<dbReference type="Proteomes" id="UP000664521">
    <property type="component" value="Unassembled WGS sequence"/>
</dbReference>
<feature type="compositionally biased region" description="Basic and acidic residues" evidence="2">
    <location>
        <begin position="502"/>
        <end position="518"/>
    </location>
</feature>
<feature type="region of interest" description="Disordered" evidence="2">
    <location>
        <begin position="943"/>
        <end position="1055"/>
    </location>
</feature>
<dbReference type="SUPFAM" id="SSF48403">
    <property type="entry name" value="Ankyrin repeat"/>
    <property type="match status" value="1"/>
</dbReference>
<feature type="region of interest" description="Disordered" evidence="2">
    <location>
        <begin position="1"/>
        <end position="318"/>
    </location>
</feature>
<dbReference type="PANTHER" id="PTHR24149">
    <property type="entry name" value="ANKYRIN REPEAT DOMAIN-CONTAINING PROTEIN 12"/>
    <property type="match status" value="1"/>
</dbReference>
<proteinExistence type="predicted"/>
<feature type="compositionally biased region" description="Basic and acidic residues" evidence="2">
    <location>
        <begin position="84"/>
        <end position="94"/>
    </location>
</feature>
<feature type="compositionally biased region" description="Basic and acidic residues" evidence="2">
    <location>
        <begin position="159"/>
        <end position="172"/>
    </location>
</feature>
<dbReference type="PROSITE" id="PS50088">
    <property type="entry name" value="ANK_REPEAT"/>
    <property type="match status" value="2"/>
</dbReference>
<dbReference type="EMBL" id="CAJPDS010000007">
    <property type="protein sequence ID" value="CAF9908897.1"/>
    <property type="molecule type" value="Genomic_DNA"/>
</dbReference>
<protein>
    <submittedName>
        <fullName evidence="5">Set3 complex subunit with deacetylase activity, meiotic-specific repressor of sporulation proteins</fullName>
    </submittedName>
</protein>